<keyword evidence="6 11" id="KW-0732">Signal</keyword>
<evidence type="ECO:0000256" key="9">
    <source>
        <dbReference type="ARBA" id="ARBA00023136"/>
    </source>
</evidence>
<accession>A0A071MEZ1</accession>
<dbReference type="OrthoDB" id="8982743at2"/>
<gene>
    <name evidence="13" type="ORF">DT99_35855</name>
</gene>
<evidence type="ECO:0000256" key="3">
    <source>
        <dbReference type="ARBA" id="ARBA00022448"/>
    </source>
</evidence>
<dbReference type="Gene3D" id="2.40.160.10">
    <property type="entry name" value="Porin"/>
    <property type="match status" value="1"/>
</dbReference>
<comment type="subunit">
    <text evidence="2">Homotrimer.</text>
</comment>
<dbReference type="CDD" id="cd00342">
    <property type="entry name" value="gram_neg_porins"/>
    <property type="match status" value="1"/>
</dbReference>
<evidence type="ECO:0000256" key="10">
    <source>
        <dbReference type="ARBA" id="ARBA00023237"/>
    </source>
</evidence>
<evidence type="ECO:0000256" key="6">
    <source>
        <dbReference type="ARBA" id="ARBA00022729"/>
    </source>
</evidence>
<dbReference type="InterPro" id="IPR050298">
    <property type="entry name" value="Gram-neg_bact_OMP"/>
</dbReference>
<keyword evidence="4" id="KW-1134">Transmembrane beta strand</keyword>
<dbReference type="Pfam" id="PF13609">
    <property type="entry name" value="Porin_4"/>
    <property type="match status" value="1"/>
</dbReference>
<sequence length="373" mass="38505">MKWIASTTLACAAGMCGSAFAQSSVTLYGVIDESIQYTHNTGGASNQVKLQSGQMSVSQWGLKGTEDLGGGLSALFNLQNGFNVNSGKMSGGLLFGRKAFVGLSGGFGTVTAGRQQDTLQDLVLPVQGNNFLEYFTAPGDVDNADGSVRNSNAVKWVSPSWGGLQVAAMYGFGGVAGSVGSGQAYNAAMSYTAGPVTVAAGYAHLDNGNAVLSTRGASSADTIFLSPVNNAYATASAVNIARAGVSYVLGAFTLGGHYSYAEYLRDGHSTFGAAERYNNGSVFVAWQASPALLFETGYNYLKSHGDSSATYQQVTLAADYAISKRTDLYATMSYGHASGSNGAGPAQAVIADAYVDGGKATQELAIVGIRHRF</sequence>
<keyword evidence="9" id="KW-0472">Membrane</keyword>
<feature type="signal peptide" evidence="11">
    <location>
        <begin position="1"/>
        <end position="21"/>
    </location>
</feature>
<dbReference type="GO" id="GO:0009279">
    <property type="term" value="C:cell outer membrane"/>
    <property type="evidence" value="ECO:0007669"/>
    <property type="project" value="UniProtKB-SubCell"/>
</dbReference>
<keyword evidence="3" id="KW-0813">Transport</keyword>
<organism evidence="13">
    <name type="scientific">Burkholderia cenocepacia</name>
    <dbReference type="NCBI Taxonomy" id="95486"/>
    <lineage>
        <taxon>Bacteria</taxon>
        <taxon>Pseudomonadati</taxon>
        <taxon>Pseudomonadota</taxon>
        <taxon>Betaproteobacteria</taxon>
        <taxon>Burkholderiales</taxon>
        <taxon>Burkholderiaceae</taxon>
        <taxon>Burkholderia</taxon>
        <taxon>Burkholderia cepacia complex</taxon>
    </lineage>
</organism>
<dbReference type="PANTHER" id="PTHR34501:SF9">
    <property type="entry name" value="MAJOR OUTER MEMBRANE PROTEIN P.IA"/>
    <property type="match status" value="1"/>
</dbReference>
<protein>
    <submittedName>
        <fullName evidence="13">Porin</fullName>
    </submittedName>
</protein>
<keyword evidence="7" id="KW-0406">Ion transport</keyword>
<name>A0A071MEZ1_9BURK</name>
<reference evidence="13" key="1">
    <citation type="submission" date="2014-04" db="EMBL/GenBank/DDBJ databases">
        <title>In planta biocontrol of soil-borne Fusarium wilt of banana through a plant endophytic bacterium, Burkholderia cenocepacia 869T2.</title>
        <authorList>
            <person name="Ho Y.-N."/>
            <person name="Chiang H.-M."/>
            <person name="Chao C.-P."/>
            <person name="Su C.-C."/>
            <person name="Hsu H.-F."/>
            <person name="Guo C.-T."/>
            <person name="Hsieh J.-L."/>
            <person name="Huang C.-C."/>
        </authorList>
    </citation>
    <scope>NUCLEOTIDE SEQUENCE [LARGE SCALE GENOMIC DNA]</scope>
    <source>
        <strain evidence="13">869T2</strain>
    </source>
</reference>
<dbReference type="GO" id="GO:0015288">
    <property type="term" value="F:porin activity"/>
    <property type="evidence" value="ECO:0007669"/>
    <property type="project" value="UniProtKB-KW"/>
</dbReference>
<feature type="chain" id="PRO_5001677798" evidence="11">
    <location>
        <begin position="22"/>
        <end position="373"/>
    </location>
</feature>
<dbReference type="EMBL" id="JJOA01000076">
    <property type="protein sequence ID" value="KEA55086.1"/>
    <property type="molecule type" value="Genomic_DNA"/>
</dbReference>
<dbReference type="PANTHER" id="PTHR34501">
    <property type="entry name" value="PROTEIN YDDL-RELATED"/>
    <property type="match status" value="1"/>
</dbReference>
<dbReference type="PRINTS" id="PR00182">
    <property type="entry name" value="ECOLNEIPORIN"/>
</dbReference>
<evidence type="ECO:0000256" key="4">
    <source>
        <dbReference type="ARBA" id="ARBA00022452"/>
    </source>
</evidence>
<feature type="domain" description="Porin" evidence="12">
    <location>
        <begin position="9"/>
        <end position="338"/>
    </location>
</feature>
<evidence type="ECO:0000256" key="1">
    <source>
        <dbReference type="ARBA" id="ARBA00004571"/>
    </source>
</evidence>
<dbReference type="GO" id="GO:0034220">
    <property type="term" value="P:monoatomic ion transmembrane transport"/>
    <property type="evidence" value="ECO:0007669"/>
    <property type="project" value="InterPro"/>
</dbReference>
<dbReference type="InterPro" id="IPR033900">
    <property type="entry name" value="Gram_neg_porin_domain"/>
</dbReference>
<keyword evidence="10" id="KW-0998">Cell outer membrane</keyword>
<evidence type="ECO:0000256" key="7">
    <source>
        <dbReference type="ARBA" id="ARBA00023065"/>
    </source>
</evidence>
<dbReference type="PRINTS" id="PR00184">
    <property type="entry name" value="NEISSPPORIN"/>
</dbReference>
<keyword evidence="8" id="KW-0626">Porin</keyword>
<dbReference type="SUPFAM" id="SSF56935">
    <property type="entry name" value="Porins"/>
    <property type="match status" value="1"/>
</dbReference>
<dbReference type="GO" id="GO:0046930">
    <property type="term" value="C:pore complex"/>
    <property type="evidence" value="ECO:0007669"/>
    <property type="project" value="UniProtKB-KW"/>
</dbReference>
<comment type="caution">
    <text evidence="13">The sequence shown here is derived from an EMBL/GenBank/DDBJ whole genome shotgun (WGS) entry which is preliminary data.</text>
</comment>
<keyword evidence="5" id="KW-0812">Transmembrane</keyword>
<evidence type="ECO:0000256" key="2">
    <source>
        <dbReference type="ARBA" id="ARBA00011233"/>
    </source>
</evidence>
<dbReference type="InterPro" id="IPR002299">
    <property type="entry name" value="Porin_Neis"/>
</dbReference>
<dbReference type="AlphaFoldDB" id="A0A071MEZ1"/>
<evidence type="ECO:0000313" key="13">
    <source>
        <dbReference type="EMBL" id="KEA55086.1"/>
    </source>
</evidence>
<evidence type="ECO:0000256" key="8">
    <source>
        <dbReference type="ARBA" id="ARBA00023114"/>
    </source>
</evidence>
<evidence type="ECO:0000259" key="12">
    <source>
        <dbReference type="Pfam" id="PF13609"/>
    </source>
</evidence>
<comment type="subcellular location">
    <subcellularLocation>
        <location evidence="1">Cell outer membrane</location>
        <topology evidence="1">Multi-pass membrane protein</topology>
    </subcellularLocation>
</comment>
<dbReference type="InterPro" id="IPR023614">
    <property type="entry name" value="Porin_dom_sf"/>
</dbReference>
<evidence type="ECO:0000256" key="5">
    <source>
        <dbReference type="ARBA" id="ARBA00022692"/>
    </source>
</evidence>
<dbReference type="InterPro" id="IPR001702">
    <property type="entry name" value="Porin_Gram-ve"/>
</dbReference>
<proteinExistence type="predicted"/>
<evidence type="ECO:0000256" key="11">
    <source>
        <dbReference type="SAM" id="SignalP"/>
    </source>
</evidence>